<dbReference type="EMBL" id="KI913961">
    <property type="protein sequence ID" value="ETW02044.1"/>
    <property type="molecule type" value="Genomic_DNA"/>
</dbReference>
<dbReference type="RefSeq" id="XP_008868649.1">
    <property type="nucleotide sequence ID" value="XM_008870427.1"/>
</dbReference>
<sequence length="287" mass="32307">MKPALGVLALTMATVVAGGGIYGTRGDVKFVDTLSAIHSYEEQNPSVASVHDEVRRALLDGAASSEQLEEDFANAQEKYMQLKKLRVQVEMATSHCQDDNCFDEEQRKLFAYLQRAGKFKGNLPPIGTFSRERASFPLPEFPSADEHELETPVERPAPRYMDHMGQFDLDDDDEENMDLELDDGDFVDEFAYDRKKNGRRGYFPSKEEMEDQIRRQVEAHLMDARDDMQGKVQWTPEGAATASIVCLPYTSICDFNIVAGIIYTALVSLLVSVFNQSKGSRKKSKKK</sequence>
<feature type="signal peptide" evidence="2">
    <location>
        <begin position="1"/>
        <end position="18"/>
    </location>
</feature>
<protein>
    <submittedName>
        <fullName evidence="3">Uncharacterized protein</fullName>
    </submittedName>
</protein>
<gene>
    <name evidence="3" type="ORF">H310_05661</name>
</gene>
<keyword evidence="1" id="KW-1133">Transmembrane helix</keyword>
<name>A0A024U6Z7_9STRA</name>
<feature type="chain" id="PRO_5001538016" evidence="2">
    <location>
        <begin position="19"/>
        <end position="287"/>
    </location>
</feature>
<reference evidence="3" key="1">
    <citation type="submission" date="2013-12" db="EMBL/GenBank/DDBJ databases">
        <title>The Genome Sequence of Aphanomyces invadans NJM9701.</title>
        <authorList>
            <consortium name="The Broad Institute Genomics Platform"/>
            <person name="Russ C."/>
            <person name="Tyler B."/>
            <person name="van West P."/>
            <person name="Dieguez-Uribeondo J."/>
            <person name="Young S.K."/>
            <person name="Zeng Q."/>
            <person name="Gargeya S."/>
            <person name="Fitzgerald M."/>
            <person name="Abouelleil A."/>
            <person name="Alvarado L."/>
            <person name="Chapman S.B."/>
            <person name="Gainer-Dewar J."/>
            <person name="Goldberg J."/>
            <person name="Griggs A."/>
            <person name="Gujja S."/>
            <person name="Hansen M."/>
            <person name="Howarth C."/>
            <person name="Imamovic A."/>
            <person name="Ireland A."/>
            <person name="Larimer J."/>
            <person name="McCowan C."/>
            <person name="Murphy C."/>
            <person name="Pearson M."/>
            <person name="Poon T.W."/>
            <person name="Priest M."/>
            <person name="Roberts A."/>
            <person name="Saif S."/>
            <person name="Shea T."/>
            <person name="Sykes S."/>
            <person name="Wortman J."/>
            <person name="Nusbaum C."/>
            <person name="Birren B."/>
        </authorList>
    </citation>
    <scope>NUCLEOTIDE SEQUENCE [LARGE SCALE GENOMIC DNA]</scope>
    <source>
        <strain evidence="3">NJM9701</strain>
    </source>
</reference>
<evidence type="ECO:0000256" key="1">
    <source>
        <dbReference type="SAM" id="Phobius"/>
    </source>
</evidence>
<dbReference type="AlphaFoldDB" id="A0A024U6Z7"/>
<dbReference type="OrthoDB" id="75859at2759"/>
<dbReference type="VEuPathDB" id="FungiDB:H310_05661"/>
<keyword evidence="2" id="KW-0732">Signal</keyword>
<evidence type="ECO:0000256" key="2">
    <source>
        <dbReference type="SAM" id="SignalP"/>
    </source>
</evidence>
<proteinExistence type="predicted"/>
<feature type="transmembrane region" description="Helical" evidence="1">
    <location>
        <begin position="255"/>
        <end position="275"/>
    </location>
</feature>
<dbReference type="GeneID" id="20082711"/>
<keyword evidence="1" id="KW-0812">Transmembrane</keyword>
<keyword evidence="1" id="KW-0472">Membrane</keyword>
<evidence type="ECO:0000313" key="3">
    <source>
        <dbReference type="EMBL" id="ETW02044.1"/>
    </source>
</evidence>
<organism evidence="3">
    <name type="scientific">Aphanomyces invadans</name>
    <dbReference type="NCBI Taxonomy" id="157072"/>
    <lineage>
        <taxon>Eukaryota</taxon>
        <taxon>Sar</taxon>
        <taxon>Stramenopiles</taxon>
        <taxon>Oomycota</taxon>
        <taxon>Saprolegniomycetes</taxon>
        <taxon>Saprolegniales</taxon>
        <taxon>Verrucalvaceae</taxon>
        <taxon>Aphanomyces</taxon>
    </lineage>
</organism>
<accession>A0A024U6Z7</accession>